<accession>A0A5J5DAI3</accession>
<name>A0A5J5DAI3_9PERO</name>
<sequence>MRTTGSRPLADAAAPRERVGIDTKCEADRKNFWLNSSQTGYLHNSGNSLSMRNFATLHPFFLLSLTP</sequence>
<protein>
    <submittedName>
        <fullName evidence="1">Uncharacterized protein</fullName>
    </submittedName>
</protein>
<gene>
    <name evidence="1" type="ORF">FQN60_014493</name>
</gene>
<evidence type="ECO:0000313" key="2">
    <source>
        <dbReference type="Proteomes" id="UP000327493"/>
    </source>
</evidence>
<keyword evidence="2" id="KW-1185">Reference proteome</keyword>
<proteinExistence type="predicted"/>
<comment type="caution">
    <text evidence="1">The sequence shown here is derived from an EMBL/GenBank/DDBJ whole genome shotgun (WGS) entry which is preliminary data.</text>
</comment>
<evidence type="ECO:0000313" key="1">
    <source>
        <dbReference type="EMBL" id="KAA8590559.1"/>
    </source>
</evidence>
<organism evidence="1 2">
    <name type="scientific">Etheostoma spectabile</name>
    <name type="common">orangethroat darter</name>
    <dbReference type="NCBI Taxonomy" id="54343"/>
    <lineage>
        <taxon>Eukaryota</taxon>
        <taxon>Metazoa</taxon>
        <taxon>Chordata</taxon>
        <taxon>Craniata</taxon>
        <taxon>Vertebrata</taxon>
        <taxon>Euteleostomi</taxon>
        <taxon>Actinopterygii</taxon>
        <taxon>Neopterygii</taxon>
        <taxon>Teleostei</taxon>
        <taxon>Neoteleostei</taxon>
        <taxon>Acanthomorphata</taxon>
        <taxon>Eupercaria</taxon>
        <taxon>Perciformes</taxon>
        <taxon>Percoidei</taxon>
        <taxon>Percidae</taxon>
        <taxon>Etheostomatinae</taxon>
        <taxon>Etheostoma</taxon>
    </lineage>
</organism>
<dbReference type="EMBL" id="VOFY01000008">
    <property type="protein sequence ID" value="KAA8590559.1"/>
    <property type="molecule type" value="Genomic_DNA"/>
</dbReference>
<dbReference type="Proteomes" id="UP000327493">
    <property type="component" value="Chromosome 8"/>
</dbReference>
<dbReference type="AlphaFoldDB" id="A0A5J5DAI3"/>
<reference evidence="1 2" key="1">
    <citation type="submission" date="2019-08" db="EMBL/GenBank/DDBJ databases">
        <title>A chromosome-level genome assembly, high-density linkage maps, and genome scans reveal the genomic architecture of hybrid incompatibilities underlying speciation via character displacement in darters (Percidae: Etheostominae).</title>
        <authorList>
            <person name="Moran R.L."/>
            <person name="Catchen J.M."/>
            <person name="Fuller R.C."/>
        </authorList>
    </citation>
    <scope>NUCLEOTIDE SEQUENCE [LARGE SCALE GENOMIC DNA]</scope>
    <source>
        <strain evidence="1">EspeVRDwgs_2016</strain>
        <tissue evidence="1">Muscle</tissue>
    </source>
</reference>